<name>A0A1W1YMB5_9SPHI</name>
<dbReference type="InterPro" id="IPR009057">
    <property type="entry name" value="Homeodomain-like_sf"/>
</dbReference>
<evidence type="ECO:0000256" key="2">
    <source>
        <dbReference type="ARBA" id="ARBA00023125"/>
    </source>
</evidence>
<keyword evidence="2 5" id="KW-0238">DNA-binding</keyword>
<keyword evidence="3" id="KW-0804">Transcription</keyword>
<evidence type="ECO:0000259" key="4">
    <source>
        <dbReference type="PROSITE" id="PS01124"/>
    </source>
</evidence>
<dbReference type="GO" id="GO:0043565">
    <property type="term" value="F:sequence-specific DNA binding"/>
    <property type="evidence" value="ECO:0007669"/>
    <property type="project" value="InterPro"/>
</dbReference>
<feature type="domain" description="HTH araC/xylS-type" evidence="4">
    <location>
        <begin position="205"/>
        <end position="305"/>
    </location>
</feature>
<dbReference type="PANTHER" id="PTHR43280:SF2">
    <property type="entry name" value="HTH-TYPE TRANSCRIPTIONAL REGULATOR EXSA"/>
    <property type="match status" value="1"/>
</dbReference>
<gene>
    <name evidence="5" type="ORF">SAMN04488524_0034</name>
</gene>
<dbReference type="SUPFAM" id="SSF46689">
    <property type="entry name" value="Homeodomain-like"/>
    <property type="match status" value="1"/>
</dbReference>
<dbReference type="InterPro" id="IPR018060">
    <property type="entry name" value="HTH_AraC"/>
</dbReference>
<proteinExistence type="predicted"/>
<evidence type="ECO:0000313" key="6">
    <source>
        <dbReference type="Proteomes" id="UP000192756"/>
    </source>
</evidence>
<dbReference type="Gene3D" id="1.10.10.60">
    <property type="entry name" value="Homeodomain-like"/>
    <property type="match status" value="1"/>
</dbReference>
<dbReference type="Pfam" id="PF12833">
    <property type="entry name" value="HTH_18"/>
    <property type="match status" value="1"/>
</dbReference>
<dbReference type="EMBL" id="FWXT01000001">
    <property type="protein sequence ID" value="SMC37345.1"/>
    <property type="molecule type" value="Genomic_DNA"/>
</dbReference>
<organism evidence="5 6">
    <name type="scientific">Pedobacter africanus</name>
    <dbReference type="NCBI Taxonomy" id="151894"/>
    <lineage>
        <taxon>Bacteria</taxon>
        <taxon>Pseudomonadati</taxon>
        <taxon>Bacteroidota</taxon>
        <taxon>Sphingobacteriia</taxon>
        <taxon>Sphingobacteriales</taxon>
        <taxon>Sphingobacteriaceae</taxon>
        <taxon>Pedobacter</taxon>
    </lineage>
</organism>
<dbReference type="SMART" id="SM00342">
    <property type="entry name" value="HTH_ARAC"/>
    <property type="match status" value="1"/>
</dbReference>
<dbReference type="STRING" id="151894.SAMN04488524_0034"/>
<dbReference type="AlphaFoldDB" id="A0A1W1YMB5"/>
<evidence type="ECO:0000256" key="1">
    <source>
        <dbReference type="ARBA" id="ARBA00023015"/>
    </source>
</evidence>
<dbReference type="RefSeq" id="WP_235012311.1">
    <property type="nucleotide sequence ID" value="NZ_FWXT01000001.1"/>
</dbReference>
<sequence>MQSHIKLQLAPTEPLTLDALLLISSLPLKIAEAQRIVTDDGYLLIQSINHYIAHIELFEYNLIRDSKIDFVIERPSFFMQIVLGKNTCCMSYKPAGKYRRILPAGNDQILLISFQTEWLNKKCHKLAEFKPFNEISGDTGYAAVNLPPFGIAKNIFKSLKSLDSKTNEFNIDADVHVFVNKCFNKYYHKLSSRNATTSYHQHKAQAIAAFIEENFATELVDDLPKLAQRFMVSERSMARLAKIAFGTPLREKVINFRMCSSLEQLITTNYPIYEIAKRSGYKEGHYFSKAFRKHYGVAPKYILRPHRRSACKL</sequence>
<dbReference type="GO" id="GO:0003700">
    <property type="term" value="F:DNA-binding transcription factor activity"/>
    <property type="evidence" value="ECO:0007669"/>
    <property type="project" value="InterPro"/>
</dbReference>
<evidence type="ECO:0000313" key="5">
    <source>
        <dbReference type="EMBL" id="SMC37345.1"/>
    </source>
</evidence>
<keyword evidence="1" id="KW-0805">Transcription regulation</keyword>
<keyword evidence="6" id="KW-1185">Reference proteome</keyword>
<reference evidence="6" key="1">
    <citation type="submission" date="2017-04" db="EMBL/GenBank/DDBJ databases">
        <authorList>
            <person name="Varghese N."/>
            <person name="Submissions S."/>
        </authorList>
    </citation>
    <scope>NUCLEOTIDE SEQUENCE [LARGE SCALE GENOMIC DNA]</scope>
    <source>
        <strain evidence="6">DSM 12126</strain>
    </source>
</reference>
<evidence type="ECO:0000256" key="3">
    <source>
        <dbReference type="ARBA" id="ARBA00023163"/>
    </source>
</evidence>
<dbReference type="PROSITE" id="PS01124">
    <property type="entry name" value="HTH_ARAC_FAMILY_2"/>
    <property type="match status" value="1"/>
</dbReference>
<accession>A0A1W1YMB5</accession>
<dbReference type="Proteomes" id="UP000192756">
    <property type="component" value="Unassembled WGS sequence"/>
</dbReference>
<dbReference type="PANTHER" id="PTHR43280">
    <property type="entry name" value="ARAC-FAMILY TRANSCRIPTIONAL REGULATOR"/>
    <property type="match status" value="1"/>
</dbReference>
<protein>
    <submittedName>
        <fullName evidence="5">AraC-type DNA-binding protein</fullName>
    </submittedName>
</protein>